<keyword evidence="2" id="KW-0238">DNA-binding</keyword>
<dbReference type="Gene3D" id="1.10.490.50">
    <property type="entry name" value="Antibiotic binding domain of TipA-like multidrug resistance regulators"/>
    <property type="match status" value="1"/>
</dbReference>
<dbReference type="InterPro" id="IPR012925">
    <property type="entry name" value="TipAS_dom"/>
</dbReference>
<evidence type="ECO:0000256" key="3">
    <source>
        <dbReference type="ARBA" id="ARBA00023159"/>
    </source>
</evidence>
<evidence type="ECO:0000259" key="6">
    <source>
        <dbReference type="PROSITE" id="PS50937"/>
    </source>
</evidence>
<reference evidence="7" key="1">
    <citation type="submission" date="2023-06" db="EMBL/GenBank/DDBJ databases">
        <title>Genomic of Parafulvivirga corallium.</title>
        <authorList>
            <person name="Wang G."/>
        </authorList>
    </citation>
    <scope>NUCLEOTIDE SEQUENCE</scope>
    <source>
        <strain evidence="7">BMA10</strain>
    </source>
</reference>
<accession>A0ABT8KU79</accession>
<dbReference type="InterPro" id="IPR009061">
    <property type="entry name" value="DNA-bd_dom_put_sf"/>
</dbReference>
<keyword evidence="3" id="KW-0010">Activator</keyword>
<dbReference type="InterPro" id="IPR000551">
    <property type="entry name" value="MerR-type_HTH_dom"/>
</dbReference>
<evidence type="ECO:0000256" key="2">
    <source>
        <dbReference type="ARBA" id="ARBA00023125"/>
    </source>
</evidence>
<dbReference type="PANTHER" id="PTHR30204:SF90">
    <property type="entry name" value="HTH-TYPE TRANSCRIPTIONAL ACTIVATOR MTA"/>
    <property type="match status" value="1"/>
</dbReference>
<dbReference type="Proteomes" id="UP001172082">
    <property type="component" value="Unassembled WGS sequence"/>
</dbReference>
<keyword evidence="5" id="KW-0175">Coiled coil</keyword>
<dbReference type="InterPro" id="IPR047057">
    <property type="entry name" value="MerR_fam"/>
</dbReference>
<name>A0ABT8KU79_9BACT</name>
<protein>
    <submittedName>
        <fullName evidence="7">MerR family transcriptional regulator</fullName>
    </submittedName>
</protein>
<organism evidence="7 8">
    <name type="scientific">Splendidivirga corallicola</name>
    <dbReference type="NCBI Taxonomy" id="3051826"/>
    <lineage>
        <taxon>Bacteria</taxon>
        <taxon>Pseudomonadati</taxon>
        <taxon>Bacteroidota</taxon>
        <taxon>Cytophagia</taxon>
        <taxon>Cytophagales</taxon>
        <taxon>Splendidivirgaceae</taxon>
        <taxon>Splendidivirga</taxon>
    </lineage>
</organism>
<dbReference type="Pfam" id="PF13411">
    <property type="entry name" value="MerR_1"/>
    <property type="match status" value="1"/>
</dbReference>
<evidence type="ECO:0000313" key="7">
    <source>
        <dbReference type="EMBL" id="MDN5203708.1"/>
    </source>
</evidence>
<keyword evidence="4" id="KW-0804">Transcription</keyword>
<dbReference type="SMART" id="SM00422">
    <property type="entry name" value="HTH_MERR"/>
    <property type="match status" value="1"/>
</dbReference>
<proteinExistence type="predicted"/>
<dbReference type="EMBL" id="JAUJEA010000008">
    <property type="protein sequence ID" value="MDN5203708.1"/>
    <property type="molecule type" value="Genomic_DNA"/>
</dbReference>
<gene>
    <name evidence="7" type="ORF">QQ008_20125</name>
</gene>
<dbReference type="PROSITE" id="PS50937">
    <property type="entry name" value="HTH_MERR_2"/>
    <property type="match status" value="1"/>
</dbReference>
<dbReference type="SUPFAM" id="SSF46955">
    <property type="entry name" value="Putative DNA-binding domain"/>
    <property type="match status" value="1"/>
</dbReference>
<keyword evidence="1" id="KW-0805">Transcription regulation</keyword>
<sequence length="254" mass="29913">MTSYSVKQLSKLAGVSVRTLHHYDRIGLLKPAFRSEKGYRYYGRTELLTLQQILFYKELDFPLKEIAAIMNDTSFDLLTALEFHKQELKKRSDRLEKLLATIDKTIVELKNKNEMMTDKEIYEGFSEEEVRAMKQEVAERWGEEQLTESEERIRKLGKDGWKDTKEKGEEINQLLADLMDLQPSDERVQKAIALHHQYMNTFYEVSKEGYRGLGKMYVEDARFTAYYEKYRKGLAMFIHQAIEVYADSEIKMGE</sequence>
<keyword evidence="8" id="KW-1185">Reference proteome</keyword>
<dbReference type="Pfam" id="PF07739">
    <property type="entry name" value="TipAS"/>
    <property type="match status" value="1"/>
</dbReference>
<evidence type="ECO:0000256" key="5">
    <source>
        <dbReference type="SAM" id="Coils"/>
    </source>
</evidence>
<dbReference type="Gene3D" id="1.10.1660.10">
    <property type="match status" value="1"/>
</dbReference>
<evidence type="ECO:0000256" key="1">
    <source>
        <dbReference type="ARBA" id="ARBA00023015"/>
    </source>
</evidence>
<dbReference type="CDD" id="cd01106">
    <property type="entry name" value="HTH_TipAL-Mta"/>
    <property type="match status" value="1"/>
</dbReference>
<dbReference type="PANTHER" id="PTHR30204">
    <property type="entry name" value="REDOX-CYCLING DRUG-SENSING TRANSCRIPTIONAL ACTIVATOR SOXR"/>
    <property type="match status" value="1"/>
</dbReference>
<feature type="coiled-coil region" evidence="5">
    <location>
        <begin position="78"/>
        <end position="112"/>
    </location>
</feature>
<dbReference type="SUPFAM" id="SSF89082">
    <property type="entry name" value="Antibiotic binding domain of TipA-like multidrug resistance regulators"/>
    <property type="match status" value="1"/>
</dbReference>
<comment type="caution">
    <text evidence="7">The sequence shown here is derived from an EMBL/GenBank/DDBJ whole genome shotgun (WGS) entry which is preliminary data.</text>
</comment>
<dbReference type="InterPro" id="IPR036244">
    <property type="entry name" value="TipA-like_antibiotic-bd"/>
</dbReference>
<evidence type="ECO:0000256" key="4">
    <source>
        <dbReference type="ARBA" id="ARBA00023163"/>
    </source>
</evidence>
<feature type="domain" description="HTH merR-type" evidence="6">
    <location>
        <begin position="3"/>
        <end position="72"/>
    </location>
</feature>
<dbReference type="RefSeq" id="WP_346753731.1">
    <property type="nucleotide sequence ID" value="NZ_JAUJEA010000008.1"/>
</dbReference>
<evidence type="ECO:0000313" key="8">
    <source>
        <dbReference type="Proteomes" id="UP001172082"/>
    </source>
</evidence>